<evidence type="ECO:0008006" key="8">
    <source>
        <dbReference type="Google" id="ProtNLM"/>
    </source>
</evidence>
<dbReference type="GO" id="GO:0016020">
    <property type="term" value="C:membrane"/>
    <property type="evidence" value="ECO:0007669"/>
    <property type="project" value="UniProtKB-SubCell"/>
</dbReference>
<evidence type="ECO:0000313" key="6">
    <source>
        <dbReference type="EMBL" id="ANU23054.1"/>
    </source>
</evidence>
<dbReference type="InterPro" id="IPR032808">
    <property type="entry name" value="DoxX"/>
</dbReference>
<sequence length="118" mass="12907">MDVFSIILQILLGVGFLLFGMMKFGSKQMVENFKNYGYPNGFRILTGLVEIVAAALLIAGIWNEQLAAIGAFLAVATMIGAIFTHIKVKDKAKDMMMPLVLLVLSVVVLFSNYSFLLG</sequence>
<keyword evidence="7" id="KW-1185">Reference proteome</keyword>
<feature type="transmembrane region" description="Helical" evidence="5">
    <location>
        <begin position="98"/>
        <end position="116"/>
    </location>
</feature>
<dbReference type="AlphaFoldDB" id="A0A1C7EGE4"/>
<organism evidence="6 7">
    <name type="scientific">Planococcus donghaensis</name>
    <dbReference type="NCBI Taxonomy" id="414778"/>
    <lineage>
        <taxon>Bacteria</taxon>
        <taxon>Bacillati</taxon>
        <taxon>Bacillota</taxon>
        <taxon>Bacilli</taxon>
        <taxon>Bacillales</taxon>
        <taxon>Caryophanaceae</taxon>
        <taxon>Planococcus</taxon>
    </lineage>
</organism>
<evidence type="ECO:0000256" key="3">
    <source>
        <dbReference type="ARBA" id="ARBA00022989"/>
    </source>
</evidence>
<evidence type="ECO:0000256" key="5">
    <source>
        <dbReference type="SAM" id="Phobius"/>
    </source>
</evidence>
<accession>A0A1C7EGE4</accession>
<dbReference type="Proteomes" id="UP000092495">
    <property type="component" value="Chromosome"/>
</dbReference>
<protein>
    <recommendedName>
        <fullName evidence="8">DoxX family protein</fullName>
    </recommendedName>
</protein>
<keyword evidence="2 5" id="KW-0812">Transmembrane</keyword>
<keyword evidence="4 5" id="KW-0472">Membrane</keyword>
<reference evidence="6" key="1">
    <citation type="submission" date="2016-10" db="EMBL/GenBank/DDBJ databases">
        <authorList>
            <person name="See-Too W.S."/>
        </authorList>
    </citation>
    <scope>NUCLEOTIDE SEQUENCE</scope>
    <source>
        <strain evidence="6">DSM 22276</strain>
    </source>
</reference>
<dbReference type="EMBL" id="CP016543">
    <property type="protein sequence ID" value="ANU23054.1"/>
    <property type="molecule type" value="Genomic_DNA"/>
</dbReference>
<feature type="transmembrane region" description="Helical" evidence="5">
    <location>
        <begin position="44"/>
        <end position="62"/>
    </location>
</feature>
<gene>
    <name evidence="6" type="ORF">BCM40_06570</name>
</gene>
<dbReference type="RefSeq" id="WP_065526103.1">
    <property type="nucleotide sequence ID" value="NZ_CP016543.2"/>
</dbReference>
<dbReference type="KEGG" id="pdg:BCM40_06570"/>
<name>A0A1C7EGE4_9BACL</name>
<comment type="subcellular location">
    <subcellularLocation>
        <location evidence="1">Membrane</location>
        <topology evidence="1">Multi-pass membrane protein</topology>
    </subcellularLocation>
</comment>
<feature type="transmembrane region" description="Helical" evidence="5">
    <location>
        <begin position="6"/>
        <end position="24"/>
    </location>
</feature>
<proteinExistence type="predicted"/>
<keyword evidence="3 5" id="KW-1133">Transmembrane helix</keyword>
<dbReference type="Pfam" id="PF13564">
    <property type="entry name" value="DoxX_2"/>
    <property type="match status" value="1"/>
</dbReference>
<evidence type="ECO:0000256" key="2">
    <source>
        <dbReference type="ARBA" id="ARBA00022692"/>
    </source>
</evidence>
<evidence type="ECO:0000256" key="1">
    <source>
        <dbReference type="ARBA" id="ARBA00004141"/>
    </source>
</evidence>
<dbReference type="OrthoDB" id="2454358at2"/>
<feature type="transmembrane region" description="Helical" evidence="5">
    <location>
        <begin position="68"/>
        <end position="86"/>
    </location>
</feature>
<dbReference type="STRING" id="414778.BCM40_06570"/>
<evidence type="ECO:0000313" key="7">
    <source>
        <dbReference type="Proteomes" id="UP000092495"/>
    </source>
</evidence>
<evidence type="ECO:0000256" key="4">
    <source>
        <dbReference type="ARBA" id="ARBA00023136"/>
    </source>
</evidence>